<evidence type="ECO:0000256" key="2">
    <source>
        <dbReference type="SAM" id="MobiDB-lite"/>
    </source>
</evidence>
<feature type="compositionally biased region" description="Low complexity" evidence="2">
    <location>
        <begin position="779"/>
        <end position="793"/>
    </location>
</feature>
<sequence length="3479" mass="391740">MQRVETESLLAVTSILITLFRTVPKDIKHSDTGFLNLLAETIESPDYEPVHNHAKILISLVFKHDYFRKHIEAQDPVVIAVVNSLEPPARRIRCELYDSLKRLECYREITIDPNVKKVFSSVQTSKIPFLPTEPFGPKDKLLRDEFGSELDNLAVSYNLYEQDQEHNPEATDGDREEVPPQTSHSQEAFAGQNEPFPSPTSKSHKSGKTRKTGETKQSGKKDDPSSGEQKPPMSSGTYRTRKKPESTTKGSPHAQLTIDVPADESKSQGTKSHARRTPRSAQRRKQEESTASLSGQETEPDHLEAKRSNKDNKGKRHSRSQQPRRSSHHSSSNSSSTGTHSSSESHSAKSHKKKRSKSDSPTRLINRAQIRDLDEILGMLQRTATTLLALAKQPGPDRLSEAAQADVKFASKLLKKPKSSQQSSQEGKKHSERRETPQVPVLSTSDLESFTSRQRQLLRTCVGTKPDSVIESKEYVYKNPQDSFYLKFLPAILSIYSSSCALNSYLATAMEVEDNQQIIDPKQRNQRDHQRFEAKLAERDREIAELRRQLEEWEDTEEMAKTELKDVRKENLVLLEQVRQMDAILKNKTDSERMKEESGSRQSIEMKRLEAENLQLRAELDTVRNRFADQEHSLTHTHRSMDQSALQMHSIEMDNVRLKKKVNKMRSQVSHAVQKARKQARKKERRRLQQKMETRFGRRVGGLDSSSETHSSDLDDGGLSFSEEYLSDDDRDRHRHGTRSKRERDEQVYYSGKDRRGRRDERGERDWDDRHYGRDEYSHSASESGRSYGSHSSYTESHTPRGYPSRSSRYGHNSGRRGGRGNDYEESESFSHSDSRGIVPKKLVEGERTRNANKSKPHHSTHKAGPDRPQTPLALTFRNRPLDIVSIQNLTSQISGRDKASARAAQNNRFGQNQPPLILSVPCRAPRMDELSFVAVIHKRRRDSPKPDKLHKSSHGQPQIVDAFTPATIFNSPIQTLLTLFTKIQQAMVKTTPTSTISGGSALVLLQTAFCINMFCSDFSIITRDEAQPSLPSQQSQPDLLKSGSKHRSKESQPKASLFIPTASIRPFDSACEDAVRGGFFQSLMLVLQHSSFETIFPDSLWLRTHPPQPTEKHQTTLDKRFIFGSPTSSSYLLSIGTWSDLFGVLSDEVSWFPVLYSLGYFCSLLLSLPSPILTKLLPSIGQNVNMNYTFLLSLLQYALLPLRTHLSKESELSSFSESQYILPSGLYPHNTMMIRFILPVLRLLVMSSPGTRTDKVLLSTLVDLLYLDDVSIQINTFAILSTFQFAQNHPQVPFVSAPNLEVPMEQQNEWSDEVVLINRIVCILSSSPLFGNLLNRKQQSSRLSSAGLEISSHSPFFFTPPSLDESLLMMHFSVLTLKNLLIAGKAQLAPFIPSHLMSILSLVLFRSTQNIVTGALPVTLRSMFSPSKEDIEADRELLRSDLFLSLLDSSPDKTNPYFFPSLPSPLSFQDIALRLTITALNCLDVLIDMNQHLTLSTSVHLGPLLFHLALSYPHTSEVRAMSLALLADLTTPAPYRTSPHQSAGQQHPTFSSAMDAEMLPIWESISLDLITTGSVPLLALLILSSESTDIESQSAAHKLEVGKARSFSHQNLCSSLALLQHILIFRTALHAETVQFSENNAITDQTKETTQMPFTFPPTDLKHIPEALKSQVGLIVGRSMNDDPIGEHLDDILSILVSLIASSDQKVSPLQTDTDTNPNFETARLAASCLSLLLNPQTALTEKVAPPLLSPLLSNTKSAEIWLDKVFTSANQLSTNPNSDIDAFTEQRSPFKTPPELFAYSYSTLHRTSQARVLSASNRVPSSFLLSFNGSLRKIKSSFAKEADRISPFAPLVVPHPDFVRLAFLSHNTSRTPSIFEGGDGKKQSSLLSHTITLKVGPILPSSIPHFDYHLSFLTPSVLQKTAPFDLSTLSRTLLSILSTSLSVMLSHPLSLNQPSVAVSQSAVTAQSVLILINSLITAQADLHTIRFSSSDEPNPQKRTEDEFDSFQMLILSQLLVISFPTHHATSVEPPPHLLFDSVYTRSPKVVLSTIPSALIHLSFMLHKSFTMFTHHALSFLILLITDQEQMSAPMTPHTVHSTDLPSVFSSRPNMKQLELIFLLMEDPVALLPLLSFPLTSITLPPLPTSSPFVSSRIPSQITRPPRRSKSPSPSQAQTPPPIDTSFPSLTHILRLLTPLHTSLQVTHLISSMVHSSLRQVSVNKPPSCEEVKFDRSDNQKNGGRTHLHSHSLVLPTHVEVTDRCLIPQTVPLIPRISLHMLAVHPISFPRHVVEHKAPYCPSETLALLFSFALSSLAHVSAYPHLTLLPFYHHHSILISRLAQRHKAAEETNHRHSKIVQEIVKTLMNTPFHRPPVSILTQTYSNEEFDGKDDGRWRMDGGWNVCENGWISDDLKIFEMWTGRETQNVFPYQPERHSHFKMIVSPDAPKGSGKEGFESSIDTEMVNRFVDLFFLPVGLLERCPESLLSVAHSAFLSDFTLLTYVVSNTCFADTILPPLMHHSAVFSNFNTILFSSSLFQSITSLFGLAPFKPLVNAHSPPKRPRDPQNSTSPTIIASALDEPNEKGDIMRLTTLYGDVRLIVENGLMKCSGNENRCHISEEDMFNGLILFSICRLQASSQYDRALLNKLTEAEALEVVLKKERTQFLEGRDEAELQPPNEASDMEIDNLDEDMKMNSEEVRRKTIKYEDEEMEWAEMDLSLSECLSSLVSMNGAFSTGQWMEDPHNRSLSDSRSKERSYVIDFPSRRAERKTRQMIPFWIMLSLDVRLIQSLFNVLVRSEVPPNPLLLSALVFLTSYRLQSHSSAIHTLSHTIFTISPIIPGSFLLLPDDITRPLNPDGSPTKTISVFASSNHTTFLTEDVNRYTADLHPGLLFFSKRWSQSRPLKQLLERVSILDEDQFFREHMVSVNESALVLLSGFEQIGGLGMEIIEECLRMTKEHELLLRRENKERKMMLLNDSQHSHDDSLDASFISQVDETQKVAINYPLLLLSLTAWIAESNDRSHSLRWMARIILKQHTRIHTSNLSHEFNQFVVERLKTEHEGFLKHFWHSISPLLVRPPIVLTPDELTITSILLDLVENTQLHGIILESGFGGMIVNLLWRAGLYMARQTQFSLTLPEDMTERMKEALFGVGSIVLKIASPVSWKKKRKGDDSPVVFSTEALRMKHELAVSHSLHILGFLPLFVYQYPPPQDHHSFNSFPLFSLSPPVFFNRLVSLLNSWIDDDMERSSHSLFSSTASASVIPFFSDQTASCTSLFEPNIQFAHEDGVDVGKKQKQAIVPTATRARFREDEILFSAVPLRSLVRSLIAASIDWKASPIERAKNQSGQIENHNHRHPDWNKVRLICEGILKKVDGLVARGVVHRGSLGTSGVLGEKGKGIVWVGTGKGDVNEMARKMKGEKKEESGRRRQDEEENHSDDRDRSDDNSERKAKRKDKKRRKRDRKDASVKKRSKSKRRDEDF</sequence>
<evidence type="ECO:0000313" key="3">
    <source>
        <dbReference type="EMBL" id="KAK2962820.1"/>
    </source>
</evidence>
<evidence type="ECO:0000313" key="4">
    <source>
        <dbReference type="Proteomes" id="UP001281761"/>
    </source>
</evidence>
<feature type="region of interest" description="Disordered" evidence="2">
    <location>
        <begin position="3409"/>
        <end position="3479"/>
    </location>
</feature>
<feature type="compositionally biased region" description="Basic residues" evidence="2">
    <location>
        <begin position="3448"/>
        <end position="3460"/>
    </location>
</feature>
<feature type="compositionally biased region" description="Basic and acidic residues" evidence="2">
    <location>
        <begin position="299"/>
        <end position="312"/>
    </location>
</feature>
<feature type="compositionally biased region" description="Low complexity" evidence="2">
    <location>
        <begin position="1028"/>
        <end position="1041"/>
    </location>
</feature>
<reference evidence="3 4" key="1">
    <citation type="journal article" date="2022" name="bioRxiv">
        <title>Genomics of Preaxostyla Flagellates Illuminates Evolutionary Transitions and the Path Towards Mitochondrial Loss.</title>
        <authorList>
            <person name="Novak L.V.F."/>
            <person name="Treitli S.C."/>
            <person name="Pyrih J."/>
            <person name="Halakuc P."/>
            <person name="Pipaliya S.V."/>
            <person name="Vacek V."/>
            <person name="Brzon O."/>
            <person name="Soukal P."/>
            <person name="Eme L."/>
            <person name="Dacks J.B."/>
            <person name="Karnkowska A."/>
            <person name="Elias M."/>
            <person name="Hampl V."/>
        </authorList>
    </citation>
    <scope>NUCLEOTIDE SEQUENCE [LARGE SCALE GENOMIC DNA]</scope>
    <source>
        <strain evidence="3">NAU3</strain>
        <tissue evidence="3">Gut</tissue>
    </source>
</reference>
<feature type="compositionally biased region" description="Low complexity" evidence="2">
    <location>
        <begin position="320"/>
        <end position="345"/>
    </location>
</feature>
<feature type="compositionally biased region" description="Basic residues" evidence="2">
    <location>
        <begin position="674"/>
        <end position="689"/>
    </location>
</feature>
<feature type="region of interest" description="Disordered" evidence="2">
    <location>
        <begin position="665"/>
        <end position="873"/>
    </location>
</feature>
<protein>
    <submittedName>
        <fullName evidence="3">Uncharacterized protein</fullName>
    </submittedName>
</protein>
<feature type="compositionally biased region" description="Basic and acidic residues" evidence="2">
    <location>
        <begin position="164"/>
        <end position="178"/>
    </location>
</feature>
<organism evidence="3 4">
    <name type="scientific">Blattamonas nauphoetae</name>
    <dbReference type="NCBI Taxonomy" id="2049346"/>
    <lineage>
        <taxon>Eukaryota</taxon>
        <taxon>Metamonada</taxon>
        <taxon>Preaxostyla</taxon>
        <taxon>Oxymonadida</taxon>
        <taxon>Blattamonas</taxon>
    </lineage>
</organism>
<feature type="region of interest" description="Disordered" evidence="2">
    <location>
        <begin position="2147"/>
        <end position="2182"/>
    </location>
</feature>
<dbReference type="EMBL" id="JARBJD010000009">
    <property type="protein sequence ID" value="KAK2962820.1"/>
    <property type="molecule type" value="Genomic_DNA"/>
</dbReference>
<feature type="compositionally biased region" description="Basic and acidic residues" evidence="2">
    <location>
        <begin position="3409"/>
        <end position="3447"/>
    </location>
</feature>
<feature type="coiled-coil region" evidence="1">
    <location>
        <begin position="529"/>
        <end position="570"/>
    </location>
</feature>
<feature type="compositionally biased region" description="Basic and acidic residues" evidence="2">
    <location>
        <begin position="740"/>
        <end position="778"/>
    </location>
</feature>
<name>A0ABQ9YGG2_9EUKA</name>
<keyword evidence="1" id="KW-0175">Coiled coil</keyword>
<proteinExistence type="predicted"/>
<feature type="region of interest" description="Disordered" evidence="2">
    <location>
        <begin position="413"/>
        <end position="446"/>
    </location>
</feature>
<keyword evidence="4" id="KW-1185">Reference proteome</keyword>
<evidence type="ECO:0000256" key="1">
    <source>
        <dbReference type="SAM" id="Coils"/>
    </source>
</evidence>
<feature type="compositionally biased region" description="Basic residues" evidence="2">
    <location>
        <begin position="851"/>
        <end position="862"/>
    </location>
</feature>
<comment type="caution">
    <text evidence="3">The sequence shown here is derived from an EMBL/GenBank/DDBJ whole genome shotgun (WGS) entry which is preliminary data.</text>
</comment>
<feature type="compositionally biased region" description="Polar residues" evidence="2">
    <location>
        <begin position="226"/>
        <end position="238"/>
    </location>
</feature>
<feature type="region of interest" description="Disordered" evidence="2">
    <location>
        <begin position="892"/>
        <end position="912"/>
    </location>
</feature>
<gene>
    <name evidence="3" type="ORF">BLNAU_2255</name>
</gene>
<dbReference type="Proteomes" id="UP001281761">
    <property type="component" value="Unassembled WGS sequence"/>
</dbReference>
<feature type="region of interest" description="Disordered" evidence="2">
    <location>
        <begin position="164"/>
        <end position="368"/>
    </location>
</feature>
<accession>A0ABQ9YGG2</accession>
<feature type="compositionally biased region" description="Basic residues" evidence="2">
    <location>
        <begin position="272"/>
        <end position="283"/>
    </location>
</feature>
<feature type="compositionally biased region" description="Basic and acidic residues" evidence="2">
    <location>
        <begin position="426"/>
        <end position="436"/>
    </location>
</feature>
<feature type="compositionally biased region" description="Basic and acidic residues" evidence="2">
    <location>
        <begin position="211"/>
        <end position="224"/>
    </location>
</feature>
<feature type="region of interest" description="Disordered" evidence="2">
    <location>
        <begin position="1028"/>
        <end position="1055"/>
    </location>
</feature>